<dbReference type="EMBL" id="FMAH01000071">
    <property type="protein sequence ID" value="SCB49155.1"/>
    <property type="molecule type" value="Genomic_DNA"/>
</dbReference>
<gene>
    <name evidence="1" type="ORF">GA0061102_107129</name>
</gene>
<accession>A0A1C3XAE7</accession>
<organism evidence="1 2">
    <name type="scientific">Rhizobium miluonense</name>
    <dbReference type="NCBI Taxonomy" id="411945"/>
    <lineage>
        <taxon>Bacteria</taxon>
        <taxon>Pseudomonadati</taxon>
        <taxon>Pseudomonadota</taxon>
        <taxon>Alphaproteobacteria</taxon>
        <taxon>Hyphomicrobiales</taxon>
        <taxon>Rhizobiaceae</taxon>
        <taxon>Rhizobium/Agrobacterium group</taxon>
        <taxon>Rhizobium</taxon>
    </lineage>
</organism>
<name>A0A1C3XAE7_9HYPH</name>
<dbReference type="Proteomes" id="UP000199435">
    <property type="component" value="Unassembled WGS sequence"/>
</dbReference>
<reference evidence="2" key="1">
    <citation type="submission" date="2016-08" db="EMBL/GenBank/DDBJ databases">
        <authorList>
            <person name="Varghese N."/>
            <person name="Submissions Spin"/>
        </authorList>
    </citation>
    <scope>NUCLEOTIDE SEQUENCE [LARGE SCALE GENOMIC DNA]</scope>
    <source>
        <strain evidence="2">HAMBI 2971</strain>
    </source>
</reference>
<dbReference type="AlphaFoldDB" id="A0A1C3XAE7"/>
<keyword evidence="2" id="KW-1185">Reference proteome</keyword>
<protein>
    <submittedName>
        <fullName evidence="1">Uncharacterized protein</fullName>
    </submittedName>
</protein>
<evidence type="ECO:0000313" key="2">
    <source>
        <dbReference type="Proteomes" id="UP000199435"/>
    </source>
</evidence>
<evidence type="ECO:0000313" key="1">
    <source>
        <dbReference type="EMBL" id="SCB49155.1"/>
    </source>
</evidence>
<proteinExistence type="predicted"/>
<sequence>MTKIEAKKTSITVRDTRTGKYVTVKGAGSLAGSTLTMKRNVDLTKPIAKQALREKRK</sequence>
<dbReference type="OrthoDB" id="8421865at2"/>
<dbReference type="RefSeq" id="WP_159432227.1">
    <property type="nucleotide sequence ID" value="NZ_FMAH01000071.1"/>
</dbReference>